<dbReference type="InterPro" id="IPR036409">
    <property type="entry name" value="Aldolase_II/adducin_N_sf"/>
</dbReference>
<dbReference type="Proteomes" id="UP000261704">
    <property type="component" value="Chromosome"/>
</dbReference>
<evidence type="ECO:0000313" key="4">
    <source>
        <dbReference type="EMBL" id="AXX96663.1"/>
    </source>
</evidence>
<dbReference type="RefSeq" id="WP_118941321.1">
    <property type="nucleotide sequence ID" value="NZ_CP032125.1"/>
</dbReference>
<dbReference type="PANTHER" id="PTHR22789:SF0">
    <property type="entry name" value="3-OXO-TETRONATE 4-PHOSPHATE DECARBOXYLASE-RELATED"/>
    <property type="match status" value="1"/>
</dbReference>
<dbReference type="EMBL" id="CP032125">
    <property type="protein sequence ID" value="AXX96663.1"/>
    <property type="molecule type" value="Genomic_DNA"/>
</dbReference>
<dbReference type="Gene3D" id="3.40.225.10">
    <property type="entry name" value="Class II aldolase/adducin N-terminal domain"/>
    <property type="match status" value="1"/>
</dbReference>
<reference evidence="4 5" key="1">
    <citation type="submission" date="2018-09" db="EMBL/GenBank/DDBJ databases">
        <title>Profundibacter amoris BAR1 gen. nov., sp. nov., a new member of the Roseobacter clade isolated at Lokis Castle Vent Field on the Arctic Mid-Oceanic Ridge.</title>
        <authorList>
            <person name="Le Moine Bauer S."/>
            <person name="Sjoeberg A.G."/>
            <person name="L'Haridon S."/>
            <person name="Stokke R."/>
            <person name="Roalkvam I."/>
            <person name="Steen I.H."/>
            <person name="Dahle H."/>
        </authorList>
    </citation>
    <scope>NUCLEOTIDE SEQUENCE [LARGE SCALE GENOMIC DNA]</scope>
    <source>
        <strain evidence="4 5">BAR1</strain>
    </source>
</reference>
<keyword evidence="2" id="KW-0456">Lyase</keyword>
<proteinExistence type="predicted"/>
<gene>
    <name evidence="4" type="ORF">BAR1_01140</name>
</gene>
<keyword evidence="5" id="KW-1185">Reference proteome</keyword>
<evidence type="ECO:0000256" key="1">
    <source>
        <dbReference type="ARBA" id="ARBA00022723"/>
    </source>
</evidence>
<dbReference type="GO" id="GO:0016832">
    <property type="term" value="F:aldehyde-lyase activity"/>
    <property type="evidence" value="ECO:0007669"/>
    <property type="project" value="TreeGrafter"/>
</dbReference>
<dbReference type="InterPro" id="IPR001303">
    <property type="entry name" value="Aldolase_II/adducin_N"/>
</dbReference>
<protein>
    <submittedName>
        <fullName evidence="4">Class II aldolase</fullName>
    </submittedName>
</protein>
<dbReference type="OrthoDB" id="9814830at2"/>
<sequence length="347" mass="36692">MPDPLTPPEPEYAALCRASAKIGADPMLIQAAGGNTSIKDGNVMWIKASGTLLADALDKDVFVAVDLPDMRRAVAGGEGRADQPAEFALVRGGLRPSIETSLHAVFGQKVVMHAHCVHTLAHAVRKDCRALMQAPLDGLNWGIVDYVKPGANLARLVSAVAKGPVNVVVLQNHGIIVAGETVAQTRALMMDVHERLRVDPSAPVTPDLTALASLVRGSEFTLPDYALLHQLALDPARLKQATGGSLYPDHVIFCGIGATALQDGETPDQAAAKLVNAGAPAPAFLIVPGKGVVVRRDASGANHALIRCLVDVLLRVPADADLNYLTDAQNYELLNWDAEKYRSTLNG</sequence>
<evidence type="ECO:0000259" key="3">
    <source>
        <dbReference type="SMART" id="SM01007"/>
    </source>
</evidence>
<dbReference type="SUPFAM" id="SSF53639">
    <property type="entry name" value="AraD/HMP-PK domain-like"/>
    <property type="match status" value="1"/>
</dbReference>
<dbReference type="GO" id="GO:0005829">
    <property type="term" value="C:cytosol"/>
    <property type="evidence" value="ECO:0007669"/>
    <property type="project" value="TreeGrafter"/>
</dbReference>
<dbReference type="AlphaFoldDB" id="A0A347UCT5"/>
<dbReference type="InterPro" id="IPR050197">
    <property type="entry name" value="Aldolase_class_II_sugar_metab"/>
</dbReference>
<dbReference type="PANTHER" id="PTHR22789">
    <property type="entry name" value="FUCULOSE PHOSPHATE ALDOLASE"/>
    <property type="match status" value="1"/>
</dbReference>
<keyword evidence="1" id="KW-0479">Metal-binding</keyword>
<dbReference type="KEGG" id="pamo:BAR1_01140"/>
<organism evidence="4 5">
    <name type="scientific">Profundibacter amoris</name>
    <dbReference type="NCBI Taxonomy" id="2171755"/>
    <lineage>
        <taxon>Bacteria</taxon>
        <taxon>Pseudomonadati</taxon>
        <taxon>Pseudomonadota</taxon>
        <taxon>Alphaproteobacteria</taxon>
        <taxon>Rhodobacterales</taxon>
        <taxon>Paracoccaceae</taxon>
        <taxon>Profundibacter</taxon>
    </lineage>
</organism>
<feature type="domain" description="Class II aldolase/adducin N-terminal" evidence="3">
    <location>
        <begin position="14"/>
        <end position="200"/>
    </location>
</feature>
<evidence type="ECO:0000256" key="2">
    <source>
        <dbReference type="ARBA" id="ARBA00023239"/>
    </source>
</evidence>
<evidence type="ECO:0000313" key="5">
    <source>
        <dbReference type="Proteomes" id="UP000261704"/>
    </source>
</evidence>
<dbReference type="Pfam" id="PF00596">
    <property type="entry name" value="Aldolase_II"/>
    <property type="match status" value="1"/>
</dbReference>
<name>A0A347UCT5_9RHOB</name>
<dbReference type="GO" id="GO:0019323">
    <property type="term" value="P:pentose catabolic process"/>
    <property type="evidence" value="ECO:0007669"/>
    <property type="project" value="TreeGrafter"/>
</dbReference>
<accession>A0A347UCT5</accession>
<dbReference type="SMART" id="SM01007">
    <property type="entry name" value="Aldolase_II"/>
    <property type="match status" value="1"/>
</dbReference>
<dbReference type="GO" id="GO:0046872">
    <property type="term" value="F:metal ion binding"/>
    <property type="evidence" value="ECO:0007669"/>
    <property type="project" value="UniProtKB-KW"/>
</dbReference>